<gene>
    <name evidence="3" type="ORF">GGR48_003198</name>
</gene>
<evidence type="ECO:0000313" key="3">
    <source>
        <dbReference type="EMBL" id="MBB3880748.1"/>
    </source>
</evidence>
<dbReference type="EMBL" id="JACIDH010000020">
    <property type="protein sequence ID" value="MBB3880748.1"/>
    <property type="molecule type" value="Genomic_DNA"/>
</dbReference>
<evidence type="ECO:0000313" key="4">
    <source>
        <dbReference type="Proteomes" id="UP000538670"/>
    </source>
</evidence>
<dbReference type="RefSeq" id="WP_240455935.1">
    <property type="nucleotide sequence ID" value="NZ_CP189888.1"/>
</dbReference>
<keyword evidence="2" id="KW-0732">Signal</keyword>
<sequence>MTMKIGIGLLLAASVVSLSACNSKGTDKLADRVENAADNRADTMESQADALRNEAKMLDKRAENTRDYAEDRADAIKAADVNASAMSQEQRDAIVANQAAAVR</sequence>
<feature type="signal peptide" evidence="2">
    <location>
        <begin position="1"/>
        <end position="19"/>
    </location>
</feature>
<dbReference type="PROSITE" id="PS51257">
    <property type="entry name" value="PROKAR_LIPOPROTEIN"/>
    <property type="match status" value="1"/>
</dbReference>
<evidence type="ECO:0000256" key="1">
    <source>
        <dbReference type="SAM" id="Coils"/>
    </source>
</evidence>
<feature type="chain" id="PRO_5031095594" evidence="2">
    <location>
        <begin position="20"/>
        <end position="103"/>
    </location>
</feature>
<evidence type="ECO:0000256" key="2">
    <source>
        <dbReference type="SAM" id="SignalP"/>
    </source>
</evidence>
<proteinExistence type="predicted"/>
<reference evidence="3 4" key="1">
    <citation type="submission" date="2020-08" db="EMBL/GenBank/DDBJ databases">
        <title>Genomic Encyclopedia of Type Strains, Phase IV (KMG-IV): sequencing the most valuable type-strain genomes for metagenomic binning, comparative biology and taxonomic classification.</title>
        <authorList>
            <person name="Goeker M."/>
        </authorList>
    </citation>
    <scope>NUCLEOTIDE SEQUENCE [LARGE SCALE GENOMIC DNA]</scope>
    <source>
        <strain evidence="3 4">DSM 19512</strain>
    </source>
</reference>
<comment type="caution">
    <text evidence="3">The sequence shown here is derived from an EMBL/GenBank/DDBJ whole genome shotgun (WGS) entry which is preliminary data.</text>
</comment>
<keyword evidence="4" id="KW-1185">Reference proteome</keyword>
<dbReference type="Proteomes" id="UP000538670">
    <property type="component" value="Unassembled WGS sequence"/>
</dbReference>
<feature type="coiled-coil region" evidence="1">
    <location>
        <begin position="34"/>
        <end position="61"/>
    </location>
</feature>
<keyword evidence="1" id="KW-0175">Coiled coil</keyword>
<dbReference type="AlphaFoldDB" id="A0A7W6AF27"/>
<protein>
    <submittedName>
        <fullName evidence="3">Protein involved in sex pheromone biosynthesis</fullName>
    </submittedName>
</protein>
<accession>A0A7W6AF27</accession>
<organism evidence="3 4">
    <name type="scientific">Sphingomonas pseudosanguinis</name>
    <dbReference type="NCBI Taxonomy" id="413712"/>
    <lineage>
        <taxon>Bacteria</taxon>
        <taxon>Pseudomonadati</taxon>
        <taxon>Pseudomonadota</taxon>
        <taxon>Alphaproteobacteria</taxon>
        <taxon>Sphingomonadales</taxon>
        <taxon>Sphingomonadaceae</taxon>
        <taxon>Sphingomonas</taxon>
    </lineage>
</organism>
<name>A0A7W6AF27_9SPHN</name>